<reference evidence="6" key="2">
    <citation type="submission" date="2022-07" db="EMBL/GenBank/DDBJ databases">
        <authorList>
            <person name="Goncalves M.F.M."/>
            <person name="Hilario S."/>
            <person name="Van De Peer Y."/>
            <person name="Esteves A.C."/>
            <person name="Alves A."/>
        </authorList>
    </citation>
    <scope>NUCLEOTIDE SEQUENCE</scope>
    <source>
        <strain evidence="6">MUM 19.33</strain>
    </source>
</reference>
<evidence type="ECO:0000256" key="2">
    <source>
        <dbReference type="ARBA" id="ARBA00005704"/>
    </source>
</evidence>
<dbReference type="Pfam" id="PF00463">
    <property type="entry name" value="ICL"/>
    <property type="match status" value="1"/>
</dbReference>
<evidence type="ECO:0000256" key="4">
    <source>
        <dbReference type="ARBA" id="ARBA00012260"/>
    </source>
</evidence>
<comment type="caution">
    <text evidence="6">The sequence shown here is derived from an EMBL/GenBank/DDBJ whole genome shotgun (WGS) entry which is preliminary data.</text>
</comment>
<comment type="similarity">
    <text evidence="2">Belongs to the isocitrate lyase/PEP mutase superfamily. Isocitrate lyase family.</text>
</comment>
<proteinExistence type="inferred from homology"/>
<gene>
    <name evidence="6" type="ORF">J7T54_006280</name>
</gene>
<protein>
    <recommendedName>
        <fullName evidence="4">methylisocitrate lyase</fullName>
        <ecNumber evidence="4">4.1.3.30</ecNumber>
    </recommendedName>
</protein>
<dbReference type="PANTHER" id="PTHR21631:SF3">
    <property type="entry name" value="BIFUNCTIONAL GLYOXYLATE CYCLE PROTEIN"/>
    <property type="match status" value="1"/>
</dbReference>
<evidence type="ECO:0000313" key="6">
    <source>
        <dbReference type="EMBL" id="KAI6785941.1"/>
    </source>
</evidence>
<dbReference type="OrthoDB" id="4078635at2759"/>
<evidence type="ECO:0000313" key="7">
    <source>
        <dbReference type="Proteomes" id="UP001055219"/>
    </source>
</evidence>
<dbReference type="GeneID" id="75832758"/>
<comment type="subunit">
    <text evidence="3">Homotetramer.</text>
</comment>
<dbReference type="PANTHER" id="PTHR21631">
    <property type="entry name" value="ISOCITRATE LYASE/MALATE SYNTHASE"/>
    <property type="match status" value="1"/>
</dbReference>
<dbReference type="SUPFAM" id="SSF51621">
    <property type="entry name" value="Phosphoenolpyruvate/pyruvate domain"/>
    <property type="match status" value="1"/>
</dbReference>
<dbReference type="GO" id="GO:0019752">
    <property type="term" value="P:carboxylic acid metabolic process"/>
    <property type="evidence" value="ECO:0007669"/>
    <property type="project" value="InterPro"/>
</dbReference>
<name>A0A9P9Y9I1_9HYPO</name>
<dbReference type="GO" id="GO:0046421">
    <property type="term" value="F:methylisocitrate lyase activity"/>
    <property type="evidence" value="ECO:0007669"/>
    <property type="project" value="UniProtKB-EC"/>
</dbReference>
<dbReference type="InterPro" id="IPR006254">
    <property type="entry name" value="Isocitrate_lyase"/>
</dbReference>
<dbReference type="InterPro" id="IPR015813">
    <property type="entry name" value="Pyrv/PenolPyrv_kinase-like_dom"/>
</dbReference>
<dbReference type="Gene3D" id="3.20.20.60">
    <property type="entry name" value="Phosphoenolpyruvate-binding domains"/>
    <property type="match status" value="1"/>
</dbReference>
<evidence type="ECO:0000256" key="1">
    <source>
        <dbReference type="ARBA" id="ARBA00001050"/>
    </source>
</evidence>
<dbReference type="RefSeq" id="XP_051366797.1">
    <property type="nucleotide sequence ID" value="XM_051505780.1"/>
</dbReference>
<comment type="catalytic activity">
    <reaction evidence="1">
        <text>(2S,3R)-3-hydroxybutane-1,2,3-tricarboxylate = pyruvate + succinate</text>
        <dbReference type="Rhea" id="RHEA:16809"/>
        <dbReference type="ChEBI" id="CHEBI:15361"/>
        <dbReference type="ChEBI" id="CHEBI:30031"/>
        <dbReference type="ChEBI" id="CHEBI:57429"/>
        <dbReference type="EC" id="4.1.3.30"/>
    </reaction>
</comment>
<dbReference type="EC" id="4.1.3.30" evidence="4"/>
<dbReference type="InterPro" id="IPR040442">
    <property type="entry name" value="Pyrv_kinase-like_dom_sf"/>
</dbReference>
<keyword evidence="5 6" id="KW-0456">Lyase</keyword>
<dbReference type="Proteomes" id="UP001055219">
    <property type="component" value="Unassembled WGS sequence"/>
</dbReference>
<reference evidence="6" key="1">
    <citation type="journal article" date="2021" name="J Fungi (Basel)">
        <title>Genomic and Metabolomic Analyses of the Marine Fungus Emericellopsis cladophorae: Insights into Saltwater Adaptability Mechanisms and Its Biosynthetic Potential.</title>
        <authorList>
            <person name="Goncalves M.F.M."/>
            <person name="Hilario S."/>
            <person name="Van de Peer Y."/>
            <person name="Esteves A.C."/>
            <person name="Alves A."/>
        </authorList>
    </citation>
    <scope>NUCLEOTIDE SEQUENCE</scope>
    <source>
        <strain evidence="6">MUM 19.33</strain>
    </source>
</reference>
<keyword evidence="7" id="KW-1185">Reference proteome</keyword>
<sequence>MPQLNISLDEEQAKPYSARTVAALRNSIDVAPTASSQQVVKLWNQLQEHSKNGTTELTFGTSEPTIVSQIAEHQQSVYVSGALCGFSEVDAPGMDACDYPWDTLPKTDGSKKLSWCGGYLADAFFETNAGEEMAVKA</sequence>
<dbReference type="GO" id="GO:0004451">
    <property type="term" value="F:isocitrate lyase activity"/>
    <property type="evidence" value="ECO:0007669"/>
    <property type="project" value="InterPro"/>
</dbReference>
<accession>A0A9P9Y9I1</accession>
<organism evidence="6 7">
    <name type="scientific">Emericellopsis cladophorae</name>
    <dbReference type="NCBI Taxonomy" id="2686198"/>
    <lineage>
        <taxon>Eukaryota</taxon>
        <taxon>Fungi</taxon>
        <taxon>Dikarya</taxon>
        <taxon>Ascomycota</taxon>
        <taxon>Pezizomycotina</taxon>
        <taxon>Sordariomycetes</taxon>
        <taxon>Hypocreomycetidae</taxon>
        <taxon>Hypocreales</taxon>
        <taxon>Bionectriaceae</taxon>
        <taxon>Emericellopsis</taxon>
    </lineage>
</organism>
<dbReference type="AlphaFoldDB" id="A0A9P9Y9I1"/>
<evidence type="ECO:0000256" key="5">
    <source>
        <dbReference type="ARBA" id="ARBA00023239"/>
    </source>
</evidence>
<dbReference type="EMBL" id="JAGIXG020000001">
    <property type="protein sequence ID" value="KAI6785941.1"/>
    <property type="molecule type" value="Genomic_DNA"/>
</dbReference>
<evidence type="ECO:0000256" key="3">
    <source>
        <dbReference type="ARBA" id="ARBA00011881"/>
    </source>
</evidence>